<organism evidence="1 2">
    <name type="scientific">Brachionus plicatilis</name>
    <name type="common">Marine rotifer</name>
    <name type="synonym">Brachionus muelleri</name>
    <dbReference type="NCBI Taxonomy" id="10195"/>
    <lineage>
        <taxon>Eukaryota</taxon>
        <taxon>Metazoa</taxon>
        <taxon>Spiralia</taxon>
        <taxon>Gnathifera</taxon>
        <taxon>Rotifera</taxon>
        <taxon>Eurotatoria</taxon>
        <taxon>Monogononta</taxon>
        <taxon>Pseudotrocha</taxon>
        <taxon>Ploima</taxon>
        <taxon>Brachionidae</taxon>
        <taxon>Brachionus</taxon>
    </lineage>
</organism>
<evidence type="ECO:0000313" key="2">
    <source>
        <dbReference type="Proteomes" id="UP000276133"/>
    </source>
</evidence>
<dbReference type="AlphaFoldDB" id="A0A3M7SZ68"/>
<dbReference type="Proteomes" id="UP000276133">
    <property type="component" value="Unassembled WGS sequence"/>
</dbReference>
<evidence type="ECO:0000313" key="1">
    <source>
        <dbReference type="EMBL" id="RNA41017.1"/>
    </source>
</evidence>
<dbReference type="EMBL" id="REGN01000563">
    <property type="protein sequence ID" value="RNA41017.1"/>
    <property type="molecule type" value="Genomic_DNA"/>
</dbReference>
<keyword evidence="2" id="KW-1185">Reference proteome</keyword>
<accession>A0A3M7SZ68</accession>
<name>A0A3M7SZ68_BRAPC</name>
<protein>
    <submittedName>
        <fullName evidence="1">Uncharacterized protein</fullName>
    </submittedName>
</protein>
<comment type="caution">
    <text evidence="1">The sequence shown here is derived from an EMBL/GenBank/DDBJ whole genome shotgun (WGS) entry which is preliminary data.</text>
</comment>
<proteinExistence type="predicted"/>
<gene>
    <name evidence="1" type="ORF">BpHYR1_038778</name>
</gene>
<reference evidence="1 2" key="1">
    <citation type="journal article" date="2018" name="Sci. Rep.">
        <title>Genomic signatures of local adaptation to the degree of environmental predictability in rotifers.</title>
        <authorList>
            <person name="Franch-Gras L."/>
            <person name="Hahn C."/>
            <person name="Garcia-Roger E.M."/>
            <person name="Carmona M.J."/>
            <person name="Serra M."/>
            <person name="Gomez A."/>
        </authorList>
    </citation>
    <scope>NUCLEOTIDE SEQUENCE [LARGE SCALE GENOMIC DNA]</scope>
    <source>
        <strain evidence="1">HYR1</strain>
    </source>
</reference>
<sequence>MLVFDVNGETVYLNCARGIPHEQLVVHQRSTVRFALERGLGDGFLRNSLNEFIFVFAQEDFVSCLLFRIAVECGPRAHFGPGLGVQSGLDFIHFGAVIIQLFHEMVVNVEYGLTAYVMVLQDFWI</sequence>